<protein>
    <submittedName>
        <fullName evidence="1">Uncharacterized protein</fullName>
    </submittedName>
</protein>
<name>A0A5B8U5N4_9ACTN</name>
<evidence type="ECO:0000313" key="2">
    <source>
        <dbReference type="Proteomes" id="UP000321805"/>
    </source>
</evidence>
<dbReference type="RefSeq" id="WP_146919008.1">
    <property type="nucleotide sequence ID" value="NZ_CP042430.1"/>
</dbReference>
<dbReference type="KEGG" id="bsol:FSW04_10535"/>
<dbReference type="EMBL" id="CP042430">
    <property type="protein sequence ID" value="QEC47962.1"/>
    <property type="molecule type" value="Genomic_DNA"/>
</dbReference>
<organism evidence="1 2">
    <name type="scientific">Baekduia soli</name>
    <dbReference type="NCBI Taxonomy" id="496014"/>
    <lineage>
        <taxon>Bacteria</taxon>
        <taxon>Bacillati</taxon>
        <taxon>Actinomycetota</taxon>
        <taxon>Thermoleophilia</taxon>
        <taxon>Solirubrobacterales</taxon>
        <taxon>Baekduiaceae</taxon>
        <taxon>Baekduia</taxon>
    </lineage>
</organism>
<dbReference type="Proteomes" id="UP000321805">
    <property type="component" value="Chromosome"/>
</dbReference>
<dbReference type="OrthoDB" id="2030441at2"/>
<accession>A0A5B8U5N4</accession>
<evidence type="ECO:0000313" key="1">
    <source>
        <dbReference type="EMBL" id="QEC47962.1"/>
    </source>
</evidence>
<gene>
    <name evidence="1" type="ORF">FSW04_10535</name>
</gene>
<sequence length="142" mass="16320">MSARSAHRLISASDLKRQRGWTETLVDALLGAPDALCPNPHGFRSPMRWFRADRVLDAEAGEAFRRRLDRLGPHHAWRRGLPTRTWSPDELEHLEWLEDPARIALFHAPRRPRMRRPRRAAAVAPVVPTAGAVPRFEVLRLF</sequence>
<dbReference type="AlphaFoldDB" id="A0A5B8U5N4"/>
<keyword evidence="2" id="KW-1185">Reference proteome</keyword>
<proteinExistence type="predicted"/>
<reference evidence="1 2" key="1">
    <citation type="journal article" date="2018" name="J. Microbiol.">
        <title>Baekduia soli gen. nov., sp. nov., a novel bacterium isolated from the soil of Baekdu Mountain and proposal of a novel family name, Baekduiaceae fam. nov.</title>
        <authorList>
            <person name="An D.S."/>
            <person name="Siddiqi M.Z."/>
            <person name="Kim K.H."/>
            <person name="Yu H.S."/>
            <person name="Im W.T."/>
        </authorList>
    </citation>
    <scope>NUCLEOTIDE SEQUENCE [LARGE SCALE GENOMIC DNA]</scope>
    <source>
        <strain evidence="1 2">BR7-21</strain>
    </source>
</reference>